<organism evidence="2 3">
    <name type="scientific">Prorocentrum cordatum</name>
    <dbReference type="NCBI Taxonomy" id="2364126"/>
    <lineage>
        <taxon>Eukaryota</taxon>
        <taxon>Sar</taxon>
        <taxon>Alveolata</taxon>
        <taxon>Dinophyceae</taxon>
        <taxon>Prorocentrales</taxon>
        <taxon>Prorocentraceae</taxon>
        <taxon>Prorocentrum</taxon>
    </lineage>
</organism>
<dbReference type="Proteomes" id="UP001189429">
    <property type="component" value="Unassembled WGS sequence"/>
</dbReference>
<protein>
    <recommendedName>
        <fullName evidence="1">PARG catalytic Macro domain-containing protein</fullName>
    </recommendedName>
</protein>
<gene>
    <name evidence="2" type="ORF">PCOR1329_LOCUS65520</name>
</gene>
<evidence type="ECO:0000259" key="1">
    <source>
        <dbReference type="Pfam" id="PF05028"/>
    </source>
</evidence>
<dbReference type="InterPro" id="IPR046372">
    <property type="entry name" value="PARG_cat_C"/>
</dbReference>
<accession>A0ABN9WD26</accession>
<dbReference type="Pfam" id="PF05028">
    <property type="entry name" value="PARG_cat_C"/>
    <property type="match status" value="1"/>
</dbReference>
<keyword evidence="3" id="KW-1185">Reference proteome</keyword>
<comment type="caution">
    <text evidence="2">The sequence shown here is derived from an EMBL/GenBank/DDBJ whole genome shotgun (WGS) entry which is preliminary data.</text>
</comment>
<feature type="domain" description="PARG catalytic Macro" evidence="1">
    <location>
        <begin position="65"/>
        <end position="266"/>
    </location>
</feature>
<evidence type="ECO:0000313" key="2">
    <source>
        <dbReference type="EMBL" id="CAK0883273.1"/>
    </source>
</evidence>
<reference evidence="2" key="1">
    <citation type="submission" date="2023-10" db="EMBL/GenBank/DDBJ databases">
        <authorList>
            <person name="Chen Y."/>
            <person name="Shah S."/>
            <person name="Dougan E. K."/>
            <person name="Thang M."/>
            <person name="Chan C."/>
        </authorList>
    </citation>
    <scope>NUCLEOTIDE SEQUENCE [LARGE SCALE GENOMIC DNA]</scope>
</reference>
<proteinExistence type="predicted"/>
<sequence length="325" mass="36089">MPVFSFIGLWDFDCDRWSSKNFVLMGVMIFFHTASSYGKAGLAAEHVTITRKAMGAIPEPDEVMFCPIDLQQDGVLIHSFVGEQHLQADFANEYLGGAVMRGGGSQEEELFLCCPELLATLFLVERMLDFEAVEIAGLRRYVDHNMCSGKTWSRSDQFCRPVPEAERLVNLTTVAMDAICFNSYGKLSKSEQYQPANVRREVRKCLVALRPPAAAGPGARRSFVTGLWGCGAFRGDPELKCVIQWICCSLDASVDKMIFCPFDQRECLSHAGLAELVDLLPGRVSAKRVLDLLVEDQDYAWSSSTFRYLLKKLASVGDSPQPPSS</sequence>
<dbReference type="EMBL" id="CAUYUJ010018393">
    <property type="protein sequence ID" value="CAK0883273.1"/>
    <property type="molecule type" value="Genomic_DNA"/>
</dbReference>
<evidence type="ECO:0000313" key="3">
    <source>
        <dbReference type="Proteomes" id="UP001189429"/>
    </source>
</evidence>
<dbReference type="PANTHER" id="PTHR12837:SF0">
    <property type="entry name" value="POLY(ADP-RIBOSE) GLYCOHYDROLASE"/>
    <property type="match status" value="1"/>
</dbReference>
<dbReference type="PANTHER" id="PTHR12837">
    <property type="entry name" value="POLY ADP-RIBOSE GLYCOHYDROLASE"/>
    <property type="match status" value="1"/>
</dbReference>
<name>A0ABN9WD26_9DINO</name>
<dbReference type="InterPro" id="IPR007724">
    <property type="entry name" value="Poly_GlycHdrlase"/>
</dbReference>